<dbReference type="RefSeq" id="WP_067764625.1">
    <property type="nucleotide sequence ID" value="NZ_JBLZYA010000001.1"/>
</dbReference>
<feature type="compositionally biased region" description="Basic and acidic residues" evidence="1">
    <location>
        <begin position="51"/>
        <end position="61"/>
    </location>
</feature>
<keyword evidence="2" id="KW-0472">Membrane</keyword>
<evidence type="ECO:0000313" key="3">
    <source>
        <dbReference type="EMBL" id="OBX28482.1"/>
    </source>
</evidence>
<gene>
    <name evidence="3" type="ORF">A9J31_05275</name>
</gene>
<keyword evidence="4" id="KW-1185">Reference proteome</keyword>
<reference evidence="4" key="1">
    <citation type="submission" date="2016-06" db="EMBL/GenBank/DDBJ databases">
        <authorList>
            <person name="Radolfova-Krizova L."/>
            <person name="Nemec A."/>
        </authorList>
    </citation>
    <scope>NUCLEOTIDE SEQUENCE [LARGE SCALE GENOMIC DNA]</scope>
    <source>
        <strain evidence="4">ANC 4275</strain>
    </source>
</reference>
<accession>A0A1A7RCQ3</accession>
<sequence length="61" mass="6692">MAKAPNKFLAPVIIAGITVGFLASARRFIFAKPKRTNTAQTENKTAPLDKSVSHHLKDDEK</sequence>
<evidence type="ECO:0000256" key="2">
    <source>
        <dbReference type="SAM" id="Phobius"/>
    </source>
</evidence>
<dbReference type="AlphaFoldDB" id="A0A1A7RCQ3"/>
<proteinExistence type="predicted"/>
<protein>
    <submittedName>
        <fullName evidence="3">Uncharacterized protein</fullName>
    </submittedName>
</protein>
<comment type="caution">
    <text evidence="3">The sequence shown here is derived from an EMBL/GenBank/DDBJ whole genome shotgun (WGS) entry which is preliminary data.</text>
</comment>
<dbReference type="Proteomes" id="UP000185753">
    <property type="component" value="Unassembled WGS sequence"/>
</dbReference>
<organism evidence="3 4">
    <name type="scientific">Acinetobacter gandensis</name>
    <dbReference type="NCBI Taxonomy" id="1443941"/>
    <lineage>
        <taxon>Bacteria</taxon>
        <taxon>Pseudomonadati</taxon>
        <taxon>Pseudomonadota</taxon>
        <taxon>Gammaproteobacteria</taxon>
        <taxon>Moraxellales</taxon>
        <taxon>Moraxellaceae</taxon>
        <taxon>Acinetobacter</taxon>
    </lineage>
</organism>
<dbReference type="EMBL" id="LZDS01000025">
    <property type="protein sequence ID" value="OBX28482.1"/>
    <property type="molecule type" value="Genomic_DNA"/>
</dbReference>
<evidence type="ECO:0000256" key="1">
    <source>
        <dbReference type="SAM" id="MobiDB-lite"/>
    </source>
</evidence>
<feature type="region of interest" description="Disordered" evidence="1">
    <location>
        <begin position="35"/>
        <end position="61"/>
    </location>
</feature>
<keyword evidence="2" id="KW-1133">Transmembrane helix</keyword>
<name>A0A1A7RCQ3_9GAMM</name>
<feature type="transmembrane region" description="Helical" evidence="2">
    <location>
        <begin position="6"/>
        <end position="25"/>
    </location>
</feature>
<keyword evidence="2" id="KW-0812">Transmembrane</keyword>
<evidence type="ECO:0000313" key="4">
    <source>
        <dbReference type="Proteomes" id="UP000185753"/>
    </source>
</evidence>